<protein>
    <submittedName>
        <fullName evidence="2">GDP-mannose 3</fullName>
    </submittedName>
</protein>
<keyword evidence="3" id="KW-1185">Reference proteome</keyword>
<dbReference type="Proteomes" id="UP001604277">
    <property type="component" value="Unassembled WGS sequence"/>
</dbReference>
<reference evidence="3" key="1">
    <citation type="submission" date="2024-07" db="EMBL/GenBank/DDBJ databases">
        <title>Two chromosome-level genome assemblies of Korean endemic species Abeliophyllum distichum and Forsythia ovata (Oleaceae).</title>
        <authorList>
            <person name="Jang H."/>
        </authorList>
    </citation>
    <scope>NUCLEOTIDE SEQUENCE [LARGE SCALE GENOMIC DNA]</scope>
</reference>
<comment type="caution">
    <text evidence="2">The sequence shown here is derived from an EMBL/GenBank/DDBJ whole genome shotgun (WGS) entry which is preliminary data.</text>
</comment>
<gene>
    <name evidence="2" type="ORF">Fot_03893</name>
</gene>
<organism evidence="2 3">
    <name type="scientific">Forsythia ovata</name>
    <dbReference type="NCBI Taxonomy" id="205694"/>
    <lineage>
        <taxon>Eukaryota</taxon>
        <taxon>Viridiplantae</taxon>
        <taxon>Streptophyta</taxon>
        <taxon>Embryophyta</taxon>
        <taxon>Tracheophyta</taxon>
        <taxon>Spermatophyta</taxon>
        <taxon>Magnoliopsida</taxon>
        <taxon>eudicotyledons</taxon>
        <taxon>Gunneridae</taxon>
        <taxon>Pentapetalae</taxon>
        <taxon>asterids</taxon>
        <taxon>lamiids</taxon>
        <taxon>Lamiales</taxon>
        <taxon>Oleaceae</taxon>
        <taxon>Forsythieae</taxon>
        <taxon>Forsythia</taxon>
    </lineage>
</organism>
<dbReference type="SUPFAM" id="SSF51735">
    <property type="entry name" value="NAD(P)-binding Rossmann-fold domains"/>
    <property type="match status" value="1"/>
</dbReference>
<sequence length="125" mass="14151">MALTKSDFREPVNIGSDEMVSMNEMAEIVMSFEDKKLPIHHIPGPEGDAYSLNAFGSRKRILEEATEFLATVNHIGQPLLQHGYINASSDLPWATTLPKKNPEQRPNTHKIRATHRSLKFQQNEL</sequence>
<accession>A0ABD1XB03</accession>
<evidence type="ECO:0000313" key="3">
    <source>
        <dbReference type="Proteomes" id="UP001604277"/>
    </source>
</evidence>
<dbReference type="Gene3D" id="3.90.25.10">
    <property type="entry name" value="UDP-galactose 4-epimerase, domain 1"/>
    <property type="match status" value="1"/>
</dbReference>
<dbReference type="AlphaFoldDB" id="A0ABD1XB03"/>
<evidence type="ECO:0000313" key="2">
    <source>
        <dbReference type="EMBL" id="KAL2559154.1"/>
    </source>
</evidence>
<feature type="compositionally biased region" description="Basic residues" evidence="1">
    <location>
        <begin position="107"/>
        <end position="118"/>
    </location>
</feature>
<proteinExistence type="predicted"/>
<name>A0ABD1XB03_9LAMI</name>
<dbReference type="EMBL" id="JBFOLJ010000001">
    <property type="protein sequence ID" value="KAL2559154.1"/>
    <property type="molecule type" value="Genomic_DNA"/>
</dbReference>
<evidence type="ECO:0000256" key="1">
    <source>
        <dbReference type="SAM" id="MobiDB-lite"/>
    </source>
</evidence>
<dbReference type="InterPro" id="IPR036291">
    <property type="entry name" value="NAD(P)-bd_dom_sf"/>
</dbReference>
<feature type="region of interest" description="Disordered" evidence="1">
    <location>
        <begin position="95"/>
        <end position="125"/>
    </location>
</feature>